<dbReference type="PANTHER" id="PTHR12526:SF630">
    <property type="entry name" value="GLYCOSYLTRANSFERASE"/>
    <property type="match status" value="1"/>
</dbReference>
<dbReference type="CDD" id="cd03801">
    <property type="entry name" value="GT4_PimA-like"/>
    <property type="match status" value="1"/>
</dbReference>
<dbReference type="Pfam" id="PF00534">
    <property type="entry name" value="Glycos_transf_1"/>
    <property type="match status" value="1"/>
</dbReference>
<evidence type="ECO:0000259" key="1">
    <source>
        <dbReference type="Pfam" id="PF00534"/>
    </source>
</evidence>
<proteinExistence type="predicted"/>
<organism evidence="3 4">
    <name type="scientific">Chryseobacterium rhizosphaerae</name>
    <dbReference type="NCBI Taxonomy" id="395937"/>
    <lineage>
        <taxon>Bacteria</taxon>
        <taxon>Pseudomonadati</taxon>
        <taxon>Bacteroidota</taxon>
        <taxon>Flavobacteriia</taxon>
        <taxon>Flavobacteriales</taxon>
        <taxon>Weeksellaceae</taxon>
        <taxon>Chryseobacterium group</taxon>
        <taxon>Chryseobacterium</taxon>
    </lineage>
</organism>
<comment type="caution">
    <text evidence="3">The sequence shown here is derived from an EMBL/GenBank/DDBJ whole genome shotgun (WGS) entry which is preliminary data.</text>
</comment>
<evidence type="ECO:0008006" key="5">
    <source>
        <dbReference type="Google" id="ProtNLM"/>
    </source>
</evidence>
<dbReference type="Gene3D" id="3.40.50.2000">
    <property type="entry name" value="Glycogen Phosphorylase B"/>
    <property type="match status" value="2"/>
</dbReference>
<feature type="domain" description="Glycosyltransferase subfamily 4-like N-terminal" evidence="2">
    <location>
        <begin position="13"/>
        <end position="186"/>
    </location>
</feature>
<dbReference type="InterPro" id="IPR001296">
    <property type="entry name" value="Glyco_trans_1"/>
</dbReference>
<evidence type="ECO:0000313" key="4">
    <source>
        <dbReference type="Proteomes" id="UP000256491"/>
    </source>
</evidence>
<accession>A0ABX9II41</accession>
<dbReference type="Proteomes" id="UP000256491">
    <property type="component" value="Unassembled WGS sequence"/>
</dbReference>
<sequence>MNILFLEAVQSHGGARKSTLELAERLTKQNHTAHIVDFWGNCEEFVEDAKSRNLPLKILNQRDSAIIIQSSKNPLQMVKQLTSLYLDQKKMEKVLKDYIKKNNINYIVVNNSKTLSLLKKDESYKIIFFARGWFNLNSIPKLKRILYRKRVDYFFGVSQSTRQSVFAGSFAPLSNIFVVPNAIDIEKIENFKKENPVVKTGKLKILHCGGFLKEKGQLLTLELAEKMKAQGIDFEITIVGSLYDGASSVNFYNEVNELIKIKSLENDVKIVLNSKNPYQYFNETDMLIHPSYTEGLPRVVMEALAFKKPVIANAVGGVTDFILNNYTGVICDFNVVDDYFNAVTHLHHNRAEYERLAENGYQLLLANYTPEKQVNKFEDVLKKL</sequence>
<evidence type="ECO:0000259" key="2">
    <source>
        <dbReference type="Pfam" id="PF13439"/>
    </source>
</evidence>
<dbReference type="SUPFAM" id="SSF53756">
    <property type="entry name" value="UDP-Glycosyltransferase/glycogen phosphorylase"/>
    <property type="match status" value="1"/>
</dbReference>
<gene>
    <name evidence="3" type="ORF">DRF57_18345</name>
</gene>
<reference evidence="3 4" key="1">
    <citation type="journal article" date="2010" name="Syst. Appl. Microbiol.">
        <title>Four new species of Chryseobacterium from the rhizosphere of coastal sand dune plants, Chryseobacterium elymi sp. nov., Chryseobacterium hagamense sp. nov., Chryseobacterium lathyri sp. nov. and Chryseobacterium rhizosphaerae sp. nov.</title>
        <authorList>
            <person name="Cho S.H."/>
            <person name="Lee K.S."/>
            <person name="Shin D.S."/>
            <person name="Han J.H."/>
            <person name="Park K.S."/>
            <person name="Lee C.H."/>
            <person name="Park K.H."/>
            <person name="Kim S.B."/>
        </authorList>
    </citation>
    <scope>NUCLEOTIDE SEQUENCE [LARGE SCALE GENOMIC DNA]</scope>
    <source>
        <strain evidence="3 4">KCTC 22548</strain>
    </source>
</reference>
<dbReference type="Pfam" id="PF13439">
    <property type="entry name" value="Glyco_transf_4"/>
    <property type="match status" value="1"/>
</dbReference>
<dbReference type="EMBL" id="QNUF01000026">
    <property type="protein sequence ID" value="REC72827.1"/>
    <property type="molecule type" value="Genomic_DNA"/>
</dbReference>
<name>A0ABX9II41_9FLAO</name>
<feature type="domain" description="Glycosyl transferase family 1" evidence="1">
    <location>
        <begin position="192"/>
        <end position="362"/>
    </location>
</feature>
<evidence type="ECO:0000313" key="3">
    <source>
        <dbReference type="EMBL" id="REC72827.1"/>
    </source>
</evidence>
<dbReference type="PANTHER" id="PTHR12526">
    <property type="entry name" value="GLYCOSYLTRANSFERASE"/>
    <property type="match status" value="1"/>
</dbReference>
<protein>
    <recommendedName>
        <fullName evidence="5">Glycosyltransferase</fullName>
    </recommendedName>
</protein>
<keyword evidence="4" id="KW-1185">Reference proteome</keyword>
<dbReference type="RefSeq" id="WP_115920089.1">
    <property type="nucleotide sequence ID" value="NZ_BJYH01000012.1"/>
</dbReference>
<dbReference type="InterPro" id="IPR028098">
    <property type="entry name" value="Glyco_trans_4-like_N"/>
</dbReference>